<feature type="compositionally biased region" description="Basic and acidic residues" evidence="1">
    <location>
        <begin position="1"/>
        <end position="13"/>
    </location>
</feature>
<dbReference type="KEGG" id="cmax:111478029"/>
<feature type="region of interest" description="Disordered" evidence="1">
    <location>
        <begin position="1"/>
        <end position="39"/>
    </location>
</feature>
<name>A0A6J1IJM6_CUCMA</name>
<organism evidence="2 3">
    <name type="scientific">Cucurbita maxima</name>
    <name type="common">Pumpkin</name>
    <name type="synonym">Winter squash</name>
    <dbReference type="NCBI Taxonomy" id="3661"/>
    <lineage>
        <taxon>Eukaryota</taxon>
        <taxon>Viridiplantae</taxon>
        <taxon>Streptophyta</taxon>
        <taxon>Embryophyta</taxon>
        <taxon>Tracheophyta</taxon>
        <taxon>Spermatophyta</taxon>
        <taxon>Magnoliopsida</taxon>
        <taxon>eudicotyledons</taxon>
        <taxon>Gunneridae</taxon>
        <taxon>Pentapetalae</taxon>
        <taxon>rosids</taxon>
        <taxon>fabids</taxon>
        <taxon>Cucurbitales</taxon>
        <taxon>Cucurbitaceae</taxon>
        <taxon>Cucurbiteae</taxon>
        <taxon>Cucurbita</taxon>
    </lineage>
</organism>
<evidence type="ECO:0000256" key="1">
    <source>
        <dbReference type="SAM" id="MobiDB-lite"/>
    </source>
</evidence>
<dbReference type="GeneID" id="111478029"/>
<sequence length="156" mass="17307">MERQSTKRPRESSAEQSSLLEIGNGKKQRLHGGSDDAKEPLPRTFYDFDLSFGVFDFPWLKESLIYSESEDWKLDDVFFTSFYNGLSTADATSIGTELSSGQLVWSNLPDPWEAEYEAQVPPTTLDDGGGGQAGEGMDCIWSSLLNQPLQQGSRAL</sequence>
<reference evidence="3" key="1">
    <citation type="submission" date="2025-08" db="UniProtKB">
        <authorList>
            <consortium name="RefSeq"/>
        </authorList>
    </citation>
    <scope>IDENTIFICATION</scope>
    <source>
        <tissue evidence="3">Young leaves</tissue>
    </source>
</reference>
<evidence type="ECO:0000313" key="3">
    <source>
        <dbReference type="RefSeq" id="XP_022977867.1"/>
    </source>
</evidence>
<protein>
    <submittedName>
        <fullName evidence="3">Uncharacterized protein LOC111478029</fullName>
    </submittedName>
</protein>
<evidence type="ECO:0000313" key="2">
    <source>
        <dbReference type="Proteomes" id="UP000504608"/>
    </source>
</evidence>
<dbReference type="OrthoDB" id="749393at2759"/>
<proteinExistence type="predicted"/>
<keyword evidence="2" id="KW-1185">Reference proteome</keyword>
<accession>A0A6J1IJM6</accession>
<gene>
    <name evidence="3" type="primary">LOC111478029</name>
</gene>
<dbReference type="AlphaFoldDB" id="A0A6J1IJM6"/>
<dbReference type="RefSeq" id="XP_022977867.1">
    <property type="nucleotide sequence ID" value="XM_023122099.1"/>
</dbReference>
<dbReference type="Proteomes" id="UP000504608">
    <property type="component" value="Unplaced"/>
</dbReference>